<accession>A0AAV4R188</accession>
<keyword evidence="2" id="KW-1185">Reference proteome</keyword>
<organism evidence="1 2">
    <name type="scientific">Caerostris extrusa</name>
    <name type="common">Bark spider</name>
    <name type="synonym">Caerostris bankana</name>
    <dbReference type="NCBI Taxonomy" id="172846"/>
    <lineage>
        <taxon>Eukaryota</taxon>
        <taxon>Metazoa</taxon>
        <taxon>Ecdysozoa</taxon>
        <taxon>Arthropoda</taxon>
        <taxon>Chelicerata</taxon>
        <taxon>Arachnida</taxon>
        <taxon>Araneae</taxon>
        <taxon>Araneomorphae</taxon>
        <taxon>Entelegynae</taxon>
        <taxon>Araneoidea</taxon>
        <taxon>Araneidae</taxon>
        <taxon>Caerostris</taxon>
    </lineage>
</organism>
<name>A0AAV4R188_CAEEX</name>
<evidence type="ECO:0008006" key="3">
    <source>
        <dbReference type="Google" id="ProtNLM"/>
    </source>
</evidence>
<evidence type="ECO:0000313" key="1">
    <source>
        <dbReference type="EMBL" id="GIY14051.1"/>
    </source>
</evidence>
<dbReference type="Proteomes" id="UP001054945">
    <property type="component" value="Unassembled WGS sequence"/>
</dbReference>
<protein>
    <recommendedName>
        <fullName evidence="3">GIY-YIG homing endonuclease</fullName>
    </recommendedName>
</protein>
<sequence>MNQLNFEYLQLEEKSIMNRKYLVIYLVNKAQPHSHFKCQSCLPIYIGNGGFYQGRMSLLHTVRKFHAETLFETFSKDESNSKKKSGTSRVFRVVKKCPAKRKI</sequence>
<evidence type="ECO:0000313" key="2">
    <source>
        <dbReference type="Proteomes" id="UP001054945"/>
    </source>
</evidence>
<comment type="caution">
    <text evidence="1">The sequence shown here is derived from an EMBL/GenBank/DDBJ whole genome shotgun (WGS) entry which is preliminary data.</text>
</comment>
<dbReference type="AlphaFoldDB" id="A0AAV4R188"/>
<reference evidence="1 2" key="1">
    <citation type="submission" date="2021-06" db="EMBL/GenBank/DDBJ databases">
        <title>Caerostris extrusa draft genome.</title>
        <authorList>
            <person name="Kono N."/>
            <person name="Arakawa K."/>
        </authorList>
    </citation>
    <scope>NUCLEOTIDE SEQUENCE [LARGE SCALE GENOMIC DNA]</scope>
</reference>
<dbReference type="EMBL" id="BPLR01007038">
    <property type="protein sequence ID" value="GIY14051.1"/>
    <property type="molecule type" value="Genomic_DNA"/>
</dbReference>
<gene>
    <name evidence="1" type="ORF">CEXT_154031</name>
</gene>
<proteinExistence type="predicted"/>